<dbReference type="SMART" id="SM00823">
    <property type="entry name" value="PKS_PP"/>
    <property type="match status" value="1"/>
</dbReference>
<accession>A0A812P5T1</accession>
<proteinExistence type="predicted"/>
<dbReference type="Gene3D" id="1.10.1200.10">
    <property type="entry name" value="ACP-like"/>
    <property type="match status" value="1"/>
</dbReference>
<comment type="caution">
    <text evidence="4">The sequence shown here is derived from an EMBL/GenBank/DDBJ whole genome shotgun (WGS) entry which is preliminary data.</text>
</comment>
<dbReference type="Proteomes" id="UP000649617">
    <property type="component" value="Unassembled WGS sequence"/>
</dbReference>
<dbReference type="InterPro" id="IPR020806">
    <property type="entry name" value="PKS_PP-bd"/>
</dbReference>
<dbReference type="InterPro" id="IPR036736">
    <property type="entry name" value="ACP-like_sf"/>
</dbReference>
<sequence length="69" mass="7455">VGLDAAMVQATVQEMARQAIGVDDELFLDSALMDSGMDSLTAVSFRNGLQQQLGVKLPSSLMFDYPTMK</sequence>
<dbReference type="InterPro" id="IPR009081">
    <property type="entry name" value="PP-bd_ACP"/>
</dbReference>
<dbReference type="GO" id="GO:0031177">
    <property type="term" value="F:phosphopantetheine binding"/>
    <property type="evidence" value="ECO:0007669"/>
    <property type="project" value="InterPro"/>
</dbReference>
<dbReference type="AlphaFoldDB" id="A0A812P5T1"/>
<keyword evidence="1" id="KW-0596">Phosphopantetheine</keyword>
<protein>
    <submittedName>
        <fullName evidence="4">PikAII protein</fullName>
    </submittedName>
</protein>
<dbReference type="PROSITE" id="PS50075">
    <property type="entry name" value="CARRIER"/>
    <property type="match status" value="1"/>
</dbReference>
<organism evidence="4 5">
    <name type="scientific">Symbiodinium pilosum</name>
    <name type="common">Dinoflagellate</name>
    <dbReference type="NCBI Taxonomy" id="2952"/>
    <lineage>
        <taxon>Eukaryota</taxon>
        <taxon>Sar</taxon>
        <taxon>Alveolata</taxon>
        <taxon>Dinophyceae</taxon>
        <taxon>Suessiales</taxon>
        <taxon>Symbiodiniaceae</taxon>
        <taxon>Symbiodinium</taxon>
    </lineage>
</organism>
<evidence type="ECO:0000313" key="5">
    <source>
        <dbReference type="Proteomes" id="UP000649617"/>
    </source>
</evidence>
<dbReference type="EMBL" id="CAJNIZ010013335">
    <property type="protein sequence ID" value="CAE7346884.1"/>
    <property type="molecule type" value="Genomic_DNA"/>
</dbReference>
<feature type="non-terminal residue" evidence="4">
    <location>
        <position position="1"/>
    </location>
</feature>
<evidence type="ECO:0000256" key="1">
    <source>
        <dbReference type="ARBA" id="ARBA00022450"/>
    </source>
</evidence>
<name>A0A812P5T1_SYMPI</name>
<evidence type="ECO:0000259" key="3">
    <source>
        <dbReference type="PROSITE" id="PS50075"/>
    </source>
</evidence>
<evidence type="ECO:0000313" key="4">
    <source>
        <dbReference type="EMBL" id="CAE7346884.1"/>
    </source>
</evidence>
<keyword evidence="2" id="KW-0597">Phosphoprotein</keyword>
<dbReference type="OrthoDB" id="541883at2759"/>
<gene>
    <name evidence="4" type="primary">pikAII</name>
    <name evidence="4" type="ORF">SPIL2461_LOCUS8216</name>
</gene>
<dbReference type="Pfam" id="PF00550">
    <property type="entry name" value="PP-binding"/>
    <property type="match status" value="1"/>
</dbReference>
<feature type="domain" description="Carrier" evidence="3">
    <location>
        <begin position="3"/>
        <end position="69"/>
    </location>
</feature>
<reference evidence="4" key="1">
    <citation type="submission" date="2021-02" db="EMBL/GenBank/DDBJ databases">
        <authorList>
            <person name="Dougan E. K."/>
            <person name="Rhodes N."/>
            <person name="Thang M."/>
            <person name="Chan C."/>
        </authorList>
    </citation>
    <scope>NUCLEOTIDE SEQUENCE</scope>
</reference>
<feature type="non-terminal residue" evidence="4">
    <location>
        <position position="69"/>
    </location>
</feature>
<evidence type="ECO:0000256" key="2">
    <source>
        <dbReference type="ARBA" id="ARBA00022553"/>
    </source>
</evidence>
<dbReference type="SUPFAM" id="SSF47336">
    <property type="entry name" value="ACP-like"/>
    <property type="match status" value="1"/>
</dbReference>
<keyword evidence="5" id="KW-1185">Reference proteome</keyword>